<accession>A0ACB0JMW0</accession>
<evidence type="ECO:0000313" key="1">
    <source>
        <dbReference type="EMBL" id="CAJ2644777.1"/>
    </source>
</evidence>
<sequence>MKIKTFIFVLFLCAQILISVVTIELFKDEKQFGVREEFKTKVEINELGKTYWRMGRKPGRGKDKKDVQDPAVGSGSEGNSGEGGVQPIGVESGGEKEIGTDTNE</sequence>
<proteinExistence type="predicted"/>
<keyword evidence="2" id="KW-1185">Reference proteome</keyword>
<dbReference type="Proteomes" id="UP001177021">
    <property type="component" value="Unassembled WGS sequence"/>
</dbReference>
<protein>
    <submittedName>
        <fullName evidence="1">Uncharacterized protein</fullName>
    </submittedName>
</protein>
<organism evidence="1 2">
    <name type="scientific">Trifolium pratense</name>
    <name type="common">Red clover</name>
    <dbReference type="NCBI Taxonomy" id="57577"/>
    <lineage>
        <taxon>Eukaryota</taxon>
        <taxon>Viridiplantae</taxon>
        <taxon>Streptophyta</taxon>
        <taxon>Embryophyta</taxon>
        <taxon>Tracheophyta</taxon>
        <taxon>Spermatophyta</taxon>
        <taxon>Magnoliopsida</taxon>
        <taxon>eudicotyledons</taxon>
        <taxon>Gunneridae</taxon>
        <taxon>Pentapetalae</taxon>
        <taxon>rosids</taxon>
        <taxon>fabids</taxon>
        <taxon>Fabales</taxon>
        <taxon>Fabaceae</taxon>
        <taxon>Papilionoideae</taxon>
        <taxon>50 kb inversion clade</taxon>
        <taxon>NPAAA clade</taxon>
        <taxon>Hologalegina</taxon>
        <taxon>IRL clade</taxon>
        <taxon>Trifolieae</taxon>
        <taxon>Trifolium</taxon>
    </lineage>
</organism>
<evidence type="ECO:0000313" key="2">
    <source>
        <dbReference type="Proteomes" id="UP001177021"/>
    </source>
</evidence>
<gene>
    <name evidence="1" type="ORF">MILVUS5_LOCUS13740</name>
</gene>
<dbReference type="EMBL" id="CASHSV030000044">
    <property type="protein sequence ID" value="CAJ2644777.1"/>
    <property type="molecule type" value="Genomic_DNA"/>
</dbReference>
<comment type="caution">
    <text evidence="1">The sequence shown here is derived from an EMBL/GenBank/DDBJ whole genome shotgun (WGS) entry which is preliminary data.</text>
</comment>
<name>A0ACB0JMW0_TRIPR</name>
<reference evidence="1" key="1">
    <citation type="submission" date="2023-10" db="EMBL/GenBank/DDBJ databases">
        <authorList>
            <person name="Rodriguez Cubillos JULIANA M."/>
            <person name="De Vega J."/>
        </authorList>
    </citation>
    <scope>NUCLEOTIDE SEQUENCE</scope>
</reference>